<dbReference type="InterPro" id="IPR050208">
    <property type="entry name" value="MHC_class-I_related"/>
</dbReference>
<comment type="similarity">
    <text evidence="3">Belongs to the MHC class I family.</text>
</comment>
<dbReference type="PRINTS" id="PR01638">
    <property type="entry name" value="MHCCLASSI"/>
</dbReference>
<evidence type="ECO:0000256" key="4">
    <source>
        <dbReference type="SAM" id="Phobius"/>
    </source>
</evidence>
<keyword evidence="4" id="KW-1133">Transmembrane helix</keyword>
<gene>
    <name evidence="7" type="primary">LOC113583839</name>
</gene>
<dbReference type="SMART" id="SM00407">
    <property type="entry name" value="IGc1"/>
    <property type="match status" value="1"/>
</dbReference>
<dbReference type="GO" id="GO:0006955">
    <property type="term" value="P:immune response"/>
    <property type="evidence" value="ECO:0007669"/>
    <property type="project" value="TreeGrafter"/>
</dbReference>
<dbReference type="InterPro" id="IPR001039">
    <property type="entry name" value="MHC_I_a_a1/a2"/>
</dbReference>
<dbReference type="PROSITE" id="PS00290">
    <property type="entry name" value="IG_MHC"/>
    <property type="match status" value="1"/>
</dbReference>
<feature type="chain" id="PRO_5044247797" description="Ig-like domain-containing protein" evidence="5">
    <location>
        <begin position="20"/>
        <end position="449"/>
    </location>
</feature>
<evidence type="ECO:0000313" key="7">
    <source>
        <dbReference type="Ensembl" id="ENSEEEP00000059902.1"/>
    </source>
</evidence>
<evidence type="ECO:0000259" key="6">
    <source>
        <dbReference type="PROSITE" id="PS50835"/>
    </source>
</evidence>
<dbReference type="SUPFAM" id="SSF54452">
    <property type="entry name" value="MHC antigen-recognition domain"/>
    <property type="match status" value="1"/>
</dbReference>
<evidence type="ECO:0000256" key="2">
    <source>
        <dbReference type="ARBA" id="ARBA00023319"/>
    </source>
</evidence>
<protein>
    <recommendedName>
        <fullName evidence="6">Ig-like domain-containing protein</fullName>
    </recommendedName>
</protein>
<dbReference type="Proteomes" id="UP000314983">
    <property type="component" value="Chromosome 2"/>
</dbReference>
<feature type="signal peptide" evidence="5">
    <location>
        <begin position="1"/>
        <end position="19"/>
    </location>
</feature>
<dbReference type="GeneTree" id="ENSGT01150000287002"/>
<evidence type="ECO:0000256" key="1">
    <source>
        <dbReference type="ARBA" id="ARBA00023180"/>
    </source>
</evidence>
<dbReference type="InterPro" id="IPR011161">
    <property type="entry name" value="MHC_I-like_Ag-recog"/>
</dbReference>
<dbReference type="InterPro" id="IPR007110">
    <property type="entry name" value="Ig-like_dom"/>
</dbReference>
<keyword evidence="5" id="KW-0732">Signal</keyword>
<evidence type="ECO:0000256" key="3">
    <source>
        <dbReference type="RuleBase" id="RU004439"/>
    </source>
</evidence>
<keyword evidence="2" id="KW-0393">Immunoglobulin domain</keyword>
<reference evidence="7" key="3">
    <citation type="submission" date="2025-09" db="UniProtKB">
        <authorList>
            <consortium name="Ensembl"/>
        </authorList>
    </citation>
    <scope>IDENTIFICATION</scope>
</reference>
<accession>A0AAY5EU39</accession>
<dbReference type="InterPro" id="IPR003597">
    <property type="entry name" value="Ig_C1-set"/>
</dbReference>
<dbReference type="GO" id="GO:0009897">
    <property type="term" value="C:external side of plasma membrane"/>
    <property type="evidence" value="ECO:0007669"/>
    <property type="project" value="TreeGrafter"/>
</dbReference>
<dbReference type="Ensembl" id="ENSEEET00000057834.1">
    <property type="protein sequence ID" value="ENSEEEP00000059902.1"/>
    <property type="gene ID" value="ENSEEEG00000003297.2"/>
</dbReference>
<keyword evidence="4" id="KW-0812">Transmembrane</keyword>
<proteinExistence type="inferred from homology"/>
<keyword evidence="8" id="KW-1185">Reference proteome</keyword>
<feature type="domain" description="Ig-like" evidence="6">
    <location>
        <begin position="208"/>
        <end position="299"/>
    </location>
</feature>
<evidence type="ECO:0000256" key="5">
    <source>
        <dbReference type="SAM" id="SignalP"/>
    </source>
</evidence>
<dbReference type="PANTHER" id="PTHR16675:SF193">
    <property type="entry name" value="LOC571647 PROTEIN-RELATED"/>
    <property type="match status" value="1"/>
</dbReference>
<dbReference type="InterPro" id="IPR013783">
    <property type="entry name" value="Ig-like_fold"/>
</dbReference>
<dbReference type="GO" id="GO:0005615">
    <property type="term" value="C:extracellular space"/>
    <property type="evidence" value="ECO:0007669"/>
    <property type="project" value="TreeGrafter"/>
</dbReference>
<keyword evidence="4" id="KW-0472">Membrane</keyword>
<name>A0AAY5EU39_ELEEL</name>
<dbReference type="InterPro" id="IPR036179">
    <property type="entry name" value="Ig-like_dom_sf"/>
</dbReference>
<dbReference type="SUPFAM" id="SSF48726">
    <property type="entry name" value="Immunoglobulin"/>
    <property type="match status" value="1"/>
</dbReference>
<organism evidence="7 8">
    <name type="scientific">Electrophorus electricus</name>
    <name type="common">Electric eel</name>
    <name type="synonym">Gymnotus electricus</name>
    <dbReference type="NCBI Taxonomy" id="8005"/>
    <lineage>
        <taxon>Eukaryota</taxon>
        <taxon>Metazoa</taxon>
        <taxon>Chordata</taxon>
        <taxon>Craniata</taxon>
        <taxon>Vertebrata</taxon>
        <taxon>Euteleostomi</taxon>
        <taxon>Actinopterygii</taxon>
        <taxon>Neopterygii</taxon>
        <taxon>Teleostei</taxon>
        <taxon>Ostariophysi</taxon>
        <taxon>Gymnotiformes</taxon>
        <taxon>Gymnotoidei</taxon>
        <taxon>Gymnotidae</taxon>
        <taxon>Electrophorus</taxon>
    </lineage>
</organism>
<dbReference type="InterPro" id="IPR011162">
    <property type="entry name" value="MHC_I/II-like_Ag-recog"/>
</dbReference>
<reference evidence="7" key="2">
    <citation type="submission" date="2025-08" db="UniProtKB">
        <authorList>
            <consortium name="Ensembl"/>
        </authorList>
    </citation>
    <scope>IDENTIFICATION</scope>
</reference>
<feature type="transmembrane region" description="Helical" evidence="4">
    <location>
        <begin position="316"/>
        <end position="338"/>
    </location>
</feature>
<dbReference type="PANTHER" id="PTHR16675">
    <property type="entry name" value="MHC CLASS I-RELATED"/>
    <property type="match status" value="1"/>
</dbReference>
<reference evidence="7 8" key="1">
    <citation type="submission" date="2020-05" db="EMBL/GenBank/DDBJ databases">
        <title>Electrophorus electricus (electric eel) genome, fEleEle1, primary haplotype.</title>
        <authorList>
            <person name="Myers G."/>
            <person name="Meyer A."/>
            <person name="Fedrigo O."/>
            <person name="Formenti G."/>
            <person name="Rhie A."/>
            <person name="Tracey A."/>
            <person name="Sims Y."/>
            <person name="Jarvis E.D."/>
        </authorList>
    </citation>
    <scope>NUCLEOTIDE SEQUENCE [LARGE SCALE GENOMIC DNA]</scope>
</reference>
<dbReference type="Gene3D" id="3.30.500.10">
    <property type="entry name" value="MHC class I-like antigen recognition-like"/>
    <property type="match status" value="1"/>
</dbReference>
<dbReference type="Gene3D" id="2.60.40.10">
    <property type="entry name" value="Immunoglobulins"/>
    <property type="match status" value="1"/>
</dbReference>
<dbReference type="InterPro" id="IPR037055">
    <property type="entry name" value="MHC_I-like_Ag-recog_sf"/>
</dbReference>
<evidence type="ECO:0000313" key="8">
    <source>
        <dbReference type="Proteomes" id="UP000314983"/>
    </source>
</evidence>
<sequence length="449" mass="52375">MGNIVLCVLLFGFVLPTLSDKHSLYYIYTALSKPITLPGIYEFTALGLLDDRKLDYFNSQNQTKVPMQDWMREKMQADYWDKGTQSRRSKQQWFKVNVDILTKRMNHSKSDLHVLQWRHGCEIKEDSGRIQFLKGIDEYSYDGQEFLSFDSSNSRWIAPVQAAEPTKRKWDDVSILNQYTKGYLEKECVDWLTKFMDYGKESLRKHTPPAVYAFAKKSVTDSNKLTLTCLATGFYPKDVTMNVRKYRTSLPEDLLTSSGVRPNDDDTYQLRKSVDILESEKADYDCYVRHSSLIDPVITKWDGKCNDCSGEKIQSAIIGGMVGVLLTLAVVGVIICILKCRNKNGSKAPHRYQPPNDGSKGPVLTDSDSGNDITIFKTIHILFPLELVNSCALYLSCVILFLSCRKGKQWQLSQWQRWWIAQWQRWWISQWQRWWISQWQRWWIAQWQR</sequence>
<dbReference type="AlphaFoldDB" id="A0AAY5EU39"/>
<dbReference type="Pfam" id="PF00129">
    <property type="entry name" value="MHC_I"/>
    <property type="match status" value="1"/>
</dbReference>
<keyword evidence="1" id="KW-0325">Glycoprotein</keyword>
<dbReference type="Pfam" id="PF07654">
    <property type="entry name" value="C1-set"/>
    <property type="match status" value="1"/>
</dbReference>
<dbReference type="InterPro" id="IPR003006">
    <property type="entry name" value="Ig/MHC_CS"/>
</dbReference>
<dbReference type="FunFam" id="3.30.500.10:FF:000005">
    <property type="entry name" value="MHC class I antigen ZKA transcript variant 1"/>
    <property type="match status" value="1"/>
</dbReference>
<dbReference type="PROSITE" id="PS50835">
    <property type="entry name" value="IG_LIKE"/>
    <property type="match status" value="1"/>
</dbReference>